<sequence length="45" mass="4895">MSSSASSSISLTLEPTNDTFITKRIKLSDKPVRIGRTTNKNSTPL</sequence>
<evidence type="ECO:0000313" key="2">
    <source>
        <dbReference type="Proteomes" id="UP000789860"/>
    </source>
</evidence>
<comment type="caution">
    <text evidence="1">The sequence shown here is derived from an EMBL/GenBank/DDBJ whole genome shotgun (WGS) entry which is preliminary data.</text>
</comment>
<feature type="non-terminal residue" evidence="1">
    <location>
        <position position="1"/>
    </location>
</feature>
<evidence type="ECO:0000313" key="1">
    <source>
        <dbReference type="EMBL" id="CAG8545842.1"/>
    </source>
</evidence>
<accession>A0ACA9LTY3</accession>
<keyword evidence="2" id="KW-1185">Reference proteome</keyword>
<proteinExistence type="predicted"/>
<organism evidence="1 2">
    <name type="scientific">Scutellospora calospora</name>
    <dbReference type="NCBI Taxonomy" id="85575"/>
    <lineage>
        <taxon>Eukaryota</taxon>
        <taxon>Fungi</taxon>
        <taxon>Fungi incertae sedis</taxon>
        <taxon>Mucoromycota</taxon>
        <taxon>Glomeromycotina</taxon>
        <taxon>Glomeromycetes</taxon>
        <taxon>Diversisporales</taxon>
        <taxon>Gigasporaceae</taxon>
        <taxon>Scutellospora</taxon>
    </lineage>
</organism>
<dbReference type="EMBL" id="CAJVPM010007435">
    <property type="protein sequence ID" value="CAG8545842.1"/>
    <property type="molecule type" value="Genomic_DNA"/>
</dbReference>
<protein>
    <submittedName>
        <fullName evidence="1">5283_t:CDS:1</fullName>
    </submittedName>
</protein>
<gene>
    <name evidence="1" type="ORF">SCALOS_LOCUS5010</name>
</gene>
<reference evidence="1" key="1">
    <citation type="submission" date="2021-06" db="EMBL/GenBank/DDBJ databases">
        <authorList>
            <person name="Kallberg Y."/>
            <person name="Tangrot J."/>
            <person name="Rosling A."/>
        </authorList>
    </citation>
    <scope>NUCLEOTIDE SEQUENCE</scope>
    <source>
        <strain evidence="1">AU212A</strain>
    </source>
</reference>
<feature type="non-terminal residue" evidence="1">
    <location>
        <position position="45"/>
    </location>
</feature>
<name>A0ACA9LTY3_9GLOM</name>
<dbReference type="Proteomes" id="UP000789860">
    <property type="component" value="Unassembled WGS sequence"/>
</dbReference>